<dbReference type="PANTHER" id="PTHR11689:SF89">
    <property type="entry name" value="CHLORIDE CHANNEL PROTEIN"/>
    <property type="match status" value="1"/>
</dbReference>
<organism evidence="9 10">
    <name type="scientific">Bambusicola thoracicus</name>
    <name type="common">Chinese bamboo-partridge</name>
    <name type="synonym">Perdix thoracica</name>
    <dbReference type="NCBI Taxonomy" id="9083"/>
    <lineage>
        <taxon>Eukaryota</taxon>
        <taxon>Metazoa</taxon>
        <taxon>Chordata</taxon>
        <taxon>Craniata</taxon>
        <taxon>Vertebrata</taxon>
        <taxon>Euteleostomi</taxon>
        <taxon>Archelosauria</taxon>
        <taxon>Archosauria</taxon>
        <taxon>Dinosauria</taxon>
        <taxon>Saurischia</taxon>
        <taxon>Theropoda</taxon>
        <taxon>Coelurosauria</taxon>
        <taxon>Aves</taxon>
        <taxon>Neognathae</taxon>
        <taxon>Galloanserae</taxon>
        <taxon>Galliformes</taxon>
        <taxon>Phasianidae</taxon>
        <taxon>Perdicinae</taxon>
        <taxon>Bambusicola</taxon>
    </lineage>
</organism>
<keyword evidence="4 7" id="KW-1133">Transmembrane helix</keyword>
<dbReference type="Pfam" id="PF00654">
    <property type="entry name" value="Voltage_CLC"/>
    <property type="match status" value="1"/>
</dbReference>
<keyword evidence="8" id="KW-0732">Signal</keyword>
<protein>
    <recommendedName>
        <fullName evidence="11">Chloride channel protein</fullName>
    </recommendedName>
</protein>
<dbReference type="Proteomes" id="UP000237246">
    <property type="component" value="Unassembled WGS sequence"/>
</dbReference>
<sequence length="479" mass="51561">MLGSGMAMVLVSSSLVLFFCPAGSPFGLPEIIGYLNGTSIQHLFNIKTFLGTFVSCMLAVASGLFCGLEGPMVHLGAILGCGLSQLQSDTLGIHLPFFTRFRNSADNYPGVASATCCRCSFITAGAGAGIASVFRAPIGGLLFTLEEVSSFWDIRLAWQTFFCCLTATFTTDLLSSSLYGFVYRGHFGFFEAEKRILFWVLFHVTGRMLRTCFLLPSTQVKNLLDMHVLAFIPAILLGMLGGLLGALFVSLNIKINKLRMQFFNSIPKSSLSKTSKLLETVLILVKTGGTGGYEEAGRGWINVKSKHRTGEVYCIALVANPGSGKNYLLLAVGCILSLPCSSEQGSAAALLVENGKRGITYLFKRGTHEEFGYTSLCTALAFYFILSCWTAGSAVASGLVIPMLYTGALYGRIIGLILVSIFGVQTNEYRAWIDPGLFAAIGAASFFSGVSRLTISLTVIMVSMLNFQGDCVSIHVHPR</sequence>
<keyword evidence="3" id="KW-0677">Repeat</keyword>
<evidence type="ECO:0000313" key="9">
    <source>
        <dbReference type="EMBL" id="POI32860.1"/>
    </source>
</evidence>
<dbReference type="SUPFAM" id="SSF81340">
    <property type="entry name" value="Clc chloride channel"/>
    <property type="match status" value="1"/>
</dbReference>
<proteinExistence type="predicted"/>
<dbReference type="OrthoDB" id="428525at2759"/>
<feature type="chain" id="PRO_5015198312" description="Chloride channel protein" evidence="8">
    <location>
        <begin position="26"/>
        <end position="479"/>
    </location>
</feature>
<evidence type="ECO:0000256" key="8">
    <source>
        <dbReference type="SAM" id="SignalP"/>
    </source>
</evidence>
<keyword evidence="2 7" id="KW-0812">Transmembrane</keyword>
<evidence type="ECO:0000256" key="7">
    <source>
        <dbReference type="SAM" id="Phobius"/>
    </source>
</evidence>
<feature type="transmembrane region" description="Helical" evidence="7">
    <location>
        <begin position="228"/>
        <end position="251"/>
    </location>
</feature>
<evidence type="ECO:0000256" key="6">
    <source>
        <dbReference type="ARBA" id="ARBA00023136"/>
    </source>
</evidence>
<feature type="transmembrane region" description="Helical" evidence="7">
    <location>
        <begin position="404"/>
        <end position="424"/>
    </location>
</feature>
<dbReference type="InterPro" id="IPR014743">
    <property type="entry name" value="Cl-channel_core"/>
</dbReference>
<name>A0A2P4T940_BAMTH</name>
<keyword evidence="6 7" id="KW-0472">Membrane</keyword>
<feature type="transmembrane region" description="Helical" evidence="7">
    <location>
        <begin position="49"/>
        <end position="68"/>
    </location>
</feature>
<dbReference type="GO" id="GO:0015108">
    <property type="term" value="F:chloride transmembrane transporter activity"/>
    <property type="evidence" value="ECO:0007669"/>
    <property type="project" value="InterPro"/>
</dbReference>
<gene>
    <name evidence="9" type="ORF">CIB84_003388</name>
</gene>
<evidence type="ECO:0000256" key="3">
    <source>
        <dbReference type="ARBA" id="ARBA00022737"/>
    </source>
</evidence>
<feature type="signal peptide" evidence="8">
    <location>
        <begin position="1"/>
        <end position="25"/>
    </location>
</feature>
<dbReference type="PRINTS" id="PR00762">
    <property type="entry name" value="CLCHANNEL"/>
</dbReference>
<evidence type="ECO:0000256" key="5">
    <source>
        <dbReference type="ARBA" id="ARBA00023122"/>
    </source>
</evidence>
<dbReference type="PANTHER" id="PTHR11689">
    <property type="entry name" value="CHLORIDE CHANNEL PROTEIN CLC FAMILY MEMBER"/>
    <property type="match status" value="1"/>
</dbReference>
<accession>A0A2P4T940</accession>
<dbReference type="InterPro" id="IPR001807">
    <property type="entry name" value="ClC"/>
</dbReference>
<dbReference type="EMBL" id="PPHD01004782">
    <property type="protein sequence ID" value="POI32860.1"/>
    <property type="molecule type" value="Genomic_DNA"/>
</dbReference>
<reference evidence="9 10" key="1">
    <citation type="submission" date="2018-01" db="EMBL/GenBank/DDBJ databases">
        <title>Comparison of the Chinese Bamboo Partridge and Red Junglefowl genome sequences highlights the importance of demography in genome evolution.</title>
        <authorList>
            <person name="Tiley G.P."/>
            <person name="Kimball R.T."/>
            <person name="Braun E.L."/>
            <person name="Burleigh J.G."/>
        </authorList>
    </citation>
    <scope>NUCLEOTIDE SEQUENCE [LARGE SCALE GENOMIC DNA]</scope>
    <source>
        <strain evidence="9">RTK389</strain>
        <tissue evidence="9">Blood</tissue>
    </source>
</reference>
<evidence type="ECO:0000313" key="10">
    <source>
        <dbReference type="Proteomes" id="UP000237246"/>
    </source>
</evidence>
<evidence type="ECO:0000256" key="4">
    <source>
        <dbReference type="ARBA" id="ARBA00022989"/>
    </source>
</evidence>
<comment type="caution">
    <text evidence="9">The sequence shown here is derived from an EMBL/GenBank/DDBJ whole genome shotgun (WGS) entry which is preliminary data.</text>
</comment>
<dbReference type="AlphaFoldDB" id="A0A2P4T940"/>
<dbReference type="Gene3D" id="1.10.3080.10">
    <property type="entry name" value="Clc chloride channel"/>
    <property type="match status" value="1"/>
</dbReference>
<feature type="transmembrane region" description="Helical" evidence="7">
    <location>
        <begin position="436"/>
        <end position="460"/>
    </location>
</feature>
<evidence type="ECO:0000256" key="2">
    <source>
        <dbReference type="ARBA" id="ARBA00022692"/>
    </source>
</evidence>
<keyword evidence="5" id="KW-0129">CBS domain</keyword>
<evidence type="ECO:0000256" key="1">
    <source>
        <dbReference type="ARBA" id="ARBA00004141"/>
    </source>
</evidence>
<keyword evidence="10" id="KW-1185">Reference proteome</keyword>
<feature type="transmembrane region" description="Helical" evidence="7">
    <location>
        <begin position="371"/>
        <end position="392"/>
    </location>
</feature>
<dbReference type="GO" id="GO:0016020">
    <property type="term" value="C:membrane"/>
    <property type="evidence" value="ECO:0007669"/>
    <property type="project" value="UniProtKB-SubCell"/>
</dbReference>
<evidence type="ECO:0008006" key="11">
    <source>
        <dbReference type="Google" id="ProtNLM"/>
    </source>
</evidence>
<comment type="subcellular location">
    <subcellularLocation>
        <location evidence="1">Membrane</location>
        <topology evidence="1">Multi-pass membrane protein</topology>
    </subcellularLocation>
</comment>
<dbReference type="InterPro" id="IPR051280">
    <property type="entry name" value="Cl-channel/antiporter"/>
</dbReference>